<dbReference type="GO" id="GO:0016491">
    <property type="term" value="F:oxidoreductase activity"/>
    <property type="evidence" value="ECO:0007669"/>
    <property type="project" value="UniProtKB-KW"/>
</dbReference>
<dbReference type="PANTHER" id="PTHR43408">
    <property type="entry name" value="FMN REDUCTASE (NADPH)"/>
    <property type="match status" value="1"/>
</dbReference>
<dbReference type="PANTHER" id="PTHR43408:SF2">
    <property type="entry name" value="FMN REDUCTASE (NADPH)"/>
    <property type="match status" value="1"/>
</dbReference>
<dbReference type="InterPro" id="IPR051814">
    <property type="entry name" value="NAD(P)H-dep_FMN_reductase"/>
</dbReference>
<dbReference type="RefSeq" id="WP_060652934.1">
    <property type="nucleotide sequence ID" value="NZ_AZXY01000008.1"/>
</dbReference>
<dbReference type="NCBIfam" id="TIGR04037">
    <property type="entry name" value="LLM_duo_CE1759"/>
    <property type="match status" value="1"/>
</dbReference>
<comment type="caution">
    <text evidence="6">The sequence shown here is derived from an EMBL/GenBank/DDBJ whole genome shotgun (WGS) entry which is preliminary data.</text>
</comment>
<evidence type="ECO:0000256" key="1">
    <source>
        <dbReference type="ARBA" id="ARBA00022630"/>
    </source>
</evidence>
<dbReference type="InterPro" id="IPR005025">
    <property type="entry name" value="FMN_Rdtase-like_dom"/>
</dbReference>
<dbReference type="PATRIC" id="fig|1441730.3.peg.3606"/>
<evidence type="ECO:0000313" key="6">
    <source>
        <dbReference type="EMBL" id="KSZ57702.1"/>
    </source>
</evidence>
<evidence type="ECO:0000313" key="7">
    <source>
        <dbReference type="Proteomes" id="UP000053060"/>
    </source>
</evidence>
<organism evidence="6 7">
    <name type="scientific">Rhodococcus pyridinivorans KG-16</name>
    <dbReference type="NCBI Taxonomy" id="1441730"/>
    <lineage>
        <taxon>Bacteria</taxon>
        <taxon>Bacillati</taxon>
        <taxon>Actinomycetota</taxon>
        <taxon>Actinomycetes</taxon>
        <taxon>Mycobacteriales</taxon>
        <taxon>Nocardiaceae</taxon>
        <taxon>Rhodococcus</taxon>
    </lineage>
</organism>
<dbReference type="Pfam" id="PF03358">
    <property type="entry name" value="FMN_red"/>
    <property type="match status" value="1"/>
</dbReference>
<dbReference type="AlphaFoldDB" id="A0A0V9UI62"/>
<protein>
    <submittedName>
        <fullName evidence="6">Oxidoreductase</fullName>
    </submittedName>
</protein>
<reference evidence="7" key="1">
    <citation type="submission" date="2015-01" db="EMBL/GenBank/DDBJ databases">
        <title>Draft genome sequence of Rhodococcus pyridinivorans strain KG-16, a hydrocarbon-degrading bacterium.</title>
        <authorList>
            <person name="Aggarwal R.K."/>
            <person name="Dawar C."/>
        </authorList>
    </citation>
    <scope>NUCLEOTIDE SEQUENCE [LARGE SCALE GENOMIC DNA]</scope>
    <source>
        <strain evidence="7">KG-16</strain>
    </source>
</reference>
<proteinExistence type="predicted"/>
<gene>
    <name evidence="6" type="ORF">Z045_17285</name>
</gene>
<dbReference type="Gene3D" id="3.40.50.360">
    <property type="match status" value="1"/>
</dbReference>
<feature type="region of interest" description="Disordered" evidence="4">
    <location>
        <begin position="179"/>
        <end position="205"/>
    </location>
</feature>
<name>A0A0V9UI62_9NOCA</name>
<sequence length="220" mass="22672">MTRRIVVVSGGLSEPSTTRLLADRIAEAARVAVGARGDHAEIEVIELRSLATDLATTFTAGVPTAAVARAREQLATADGLIAVSPVFAAGYSGLFKMFFDALDPDTLTGVPAVIAATAGSARHSLVLDHAMRPLLSYLRALVVPTGVFAATDDFGVGEAATALKGRIDRAADELAEQITRSTGSPHGVSEVSPAGRPRVSGNAVRTDGSSFRELLGAHLG</sequence>
<dbReference type="InterPro" id="IPR023932">
    <property type="entry name" value="CE1759_FMN_reduct"/>
</dbReference>
<evidence type="ECO:0000256" key="4">
    <source>
        <dbReference type="SAM" id="MobiDB-lite"/>
    </source>
</evidence>
<dbReference type="InterPro" id="IPR029039">
    <property type="entry name" value="Flavoprotein-like_sf"/>
</dbReference>
<accession>A0A0V9UI62</accession>
<dbReference type="EMBL" id="AZXY01000008">
    <property type="protein sequence ID" value="KSZ57702.1"/>
    <property type="molecule type" value="Genomic_DNA"/>
</dbReference>
<reference evidence="6 7" key="2">
    <citation type="journal article" date="2016" name="Genome Announc.">
        <title>Draft Genome Sequence of a Versatile Hydrocarbon-Degrading Bacterium, Rhodococcus pyridinivorans Strain KG-16, Collected from Oil Fields in India.</title>
        <authorList>
            <person name="Aggarwal R.K."/>
            <person name="Dawar C."/>
            <person name="Phanindranath R."/>
            <person name="Mutnuri L."/>
            <person name="Dayal A.M."/>
        </authorList>
    </citation>
    <scope>NUCLEOTIDE SEQUENCE [LARGE SCALE GENOMIC DNA]</scope>
    <source>
        <strain evidence="6 7">KG-16</strain>
    </source>
</reference>
<feature type="domain" description="NADPH-dependent FMN reductase-like" evidence="5">
    <location>
        <begin position="4"/>
        <end position="151"/>
    </location>
</feature>
<dbReference type="Proteomes" id="UP000053060">
    <property type="component" value="Unassembled WGS sequence"/>
</dbReference>
<keyword evidence="1" id="KW-0285">Flavoprotein</keyword>
<dbReference type="SUPFAM" id="SSF52218">
    <property type="entry name" value="Flavoproteins"/>
    <property type="match status" value="1"/>
</dbReference>
<keyword evidence="2" id="KW-0288">FMN</keyword>
<evidence type="ECO:0000256" key="3">
    <source>
        <dbReference type="ARBA" id="ARBA00023002"/>
    </source>
</evidence>
<evidence type="ECO:0000256" key="2">
    <source>
        <dbReference type="ARBA" id="ARBA00022643"/>
    </source>
</evidence>
<keyword evidence="3" id="KW-0560">Oxidoreductase</keyword>
<evidence type="ECO:0000259" key="5">
    <source>
        <dbReference type="Pfam" id="PF03358"/>
    </source>
</evidence>